<dbReference type="PANTHER" id="PTHR47363:SF1">
    <property type="entry name" value="GLUCOKINASE"/>
    <property type="match status" value="1"/>
</dbReference>
<gene>
    <name evidence="1" type="ORF">PF007_g11587</name>
</gene>
<evidence type="ECO:0000313" key="2">
    <source>
        <dbReference type="Proteomes" id="UP000441208"/>
    </source>
</evidence>
<sequence>MGYDLLAISPHGYIMLNDAPKDATAPMTAIGTGLGECFLTSGSEGQYPCFALRGLEHRFFPCRRDRDRTVQRDHGHARLRQAFLSWAHCVGPWPGHHGLVTNGGWRLTIYELLAGQSVCALVRKCAVK</sequence>
<accession>A0A6A3S6Y8</accession>
<dbReference type="AlphaFoldDB" id="A0A6A3S6Y8"/>
<name>A0A6A3S6Y8_9STRA</name>
<protein>
    <submittedName>
        <fullName evidence="1">Uncharacterized protein</fullName>
    </submittedName>
</protein>
<proteinExistence type="predicted"/>
<evidence type="ECO:0000313" key="1">
    <source>
        <dbReference type="EMBL" id="KAE9111156.1"/>
    </source>
</evidence>
<dbReference type="EMBL" id="QXFZ01000586">
    <property type="protein sequence ID" value="KAE9111156.1"/>
    <property type="molecule type" value="Genomic_DNA"/>
</dbReference>
<dbReference type="PANTHER" id="PTHR47363">
    <property type="entry name" value="GLUCOKINASE"/>
    <property type="match status" value="1"/>
</dbReference>
<reference evidence="1 2" key="1">
    <citation type="submission" date="2018-08" db="EMBL/GenBank/DDBJ databases">
        <title>Genomic investigation of the strawberry pathogen Phytophthora fragariae indicates pathogenicity is determined by transcriptional variation in three key races.</title>
        <authorList>
            <person name="Adams T.M."/>
            <person name="Armitage A.D."/>
            <person name="Sobczyk M.K."/>
            <person name="Bates H.J."/>
            <person name="Dunwell J.M."/>
            <person name="Nellist C.F."/>
            <person name="Harrison R.J."/>
        </authorList>
    </citation>
    <scope>NUCLEOTIDE SEQUENCE [LARGE SCALE GENOMIC DNA]</scope>
    <source>
        <strain evidence="1 2">NOV-71</strain>
    </source>
</reference>
<dbReference type="Proteomes" id="UP000441208">
    <property type="component" value="Unassembled WGS sequence"/>
</dbReference>
<organism evidence="1 2">
    <name type="scientific">Phytophthora fragariae</name>
    <dbReference type="NCBI Taxonomy" id="53985"/>
    <lineage>
        <taxon>Eukaryota</taxon>
        <taxon>Sar</taxon>
        <taxon>Stramenopiles</taxon>
        <taxon>Oomycota</taxon>
        <taxon>Peronosporomycetes</taxon>
        <taxon>Peronosporales</taxon>
        <taxon>Peronosporaceae</taxon>
        <taxon>Phytophthora</taxon>
    </lineage>
</organism>
<comment type="caution">
    <text evidence="1">The sequence shown here is derived from an EMBL/GenBank/DDBJ whole genome shotgun (WGS) entry which is preliminary data.</text>
</comment>